<reference evidence="5" key="1">
    <citation type="submission" date="2021-12" db="EMBL/GenBank/DDBJ databases">
        <authorList>
            <person name="Veyrier F.J."/>
        </authorList>
    </citation>
    <scope>NUCLEOTIDE SEQUENCE</scope>
    <source>
        <strain evidence="5">SAG 1488-6</strain>
    </source>
</reference>
<protein>
    <submittedName>
        <fullName evidence="5">Efflux RND transporter periplasmic adaptor subunit</fullName>
    </submittedName>
</protein>
<feature type="signal peptide" evidence="2">
    <location>
        <begin position="1"/>
        <end position="19"/>
    </location>
</feature>
<evidence type="ECO:0000259" key="3">
    <source>
        <dbReference type="Pfam" id="PF25954"/>
    </source>
</evidence>
<dbReference type="Gene3D" id="6.20.50.140">
    <property type="match status" value="1"/>
</dbReference>
<dbReference type="Gene3D" id="2.40.50.100">
    <property type="match status" value="1"/>
</dbReference>
<evidence type="ECO:0000256" key="2">
    <source>
        <dbReference type="SAM" id="SignalP"/>
    </source>
</evidence>
<evidence type="ECO:0000259" key="4">
    <source>
        <dbReference type="Pfam" id="PF25973"/>
    </source>
</evidence>
<evidence type="ECO:0000313" key="5">
    <source>
        <dbReference type="EMBL" id="UOO92801.1"/>
    </source>
</evidence>
<dbReference type="PANTHER" id="PTHR30469:SF33">
    <property type="entry name" value="SLR1207 PROTEIN"/>
    <property type="match status" value="1"/>
</dbReference>
<accession>A0ABY4EAM2</accession>
<dbReference type="SUPFAM" id="SSF111369">
    <property type="entry name" value="HlyD-like secretion proteins"/>
    <property type="match status" value="1"/>
</dbReference>
<dbReference type="NCBIfam" id="TIGR01730">
    <property type="entry name" value="RND_mfp"/>
    <property type="match status" value="1"/>
</dbReference>
<feature type="domain" description="CusB-like beta-barrel" evidence="3">
    <location>
        <begin position="212"/>
        <end position="281"/>
    </location>
</feature>
<dbReference type="Gene3D" id="1.10.287.470">
    <property type="entry name" value="Helix hairpin bin"/>
    <property type="match status" value="1"/>
</dbReference>
<feature type="chain" id="PRO_5046407229" evidence="2">
    <location>
        <begin position="20"/>
        <end position="363"/>
    </location>
</feature>
<dbReference type="Pfam" id="PF25973">
    <property type="entry name" value="BSH_CzcB"/>
    <property type="match status" value="1"/>
</dbReference>
<dbReference type="Gene3D" id="2.40.30.170">
    <property type="match status" value="1"/>
</dbReference>
<organism evidence="5 6">
    <name type="scientific">Vitreoscilla stercoraria</name>
    <dbReference type="NCBI Taxonomy" id="61"/>
    <lineage>
        <taxon>Bacteria</taxon>
        <taxon>Pseudomonadati</taxon>
        <taxon>Pseudomonadota</taxon>
        <taxon>Betaproteobacteria</taxon>
        <taxon>Neisseriales</taxon>
        <taxon>Neisseriaceae</taxon>
        <taxon>Vitreoscilla</taxon>
    </lineage>
</organism>
<proteinExistence type="inferred from homology"/>
<dbReference type="RefSeq" id="WP_019957133.1">
    <property type="nucleotide sequence ID" value="NZ_CP091512.1"/>
</dbReference>
<feature type="domain" description="CzcB-like barrel-sandwich hybrid" evidence="4">
    <location>
        <begin position="64"/>
        <end position="204"/>
    </location>
</feature>
<evidence type="ECO:0000256" key="1">
    <source>
        <dbReference type="ARBA" id="ARBA00009477"/>
    </source>
</evidence>
<evidence type="ECO:0000313" key="6">
    <source>
        <dbReference type="Proteomes" id="UP000832034"/>
    </source>
</evidence>
<dbReference type="EMBL" id="CP091512">
    <property type="protein sequence ID" value="UOO92801.1"/>
    <property type="molecule type" value="Genomic_DNA"/>
</dbReference>
<dbReference type="Proteomes" id="UP000832034">
    <property type="component" value="Chromosome"/>
</dbReference>
<comment type="similarity">
    <text evidence="1">Belongs to the membrane fusion protein (MFP) (TC 8.A.1) family.</text>
</comment>
<dbReference type="Pfam" id="PF25954">
    <property type="entry name" value="Beta-barrel_RND_2"/>
    <property type="match status" value="1"/>
</dbReference>
<gene>
    <name evidence="5" type="ORF">LVJ81_01775</name>
</gene>
<keyword evidence="6" id="KW-1185">Reference proteome</keyword>
<name>A0ABY4EAM2_VITST</name>
<reference evidence="5" key="2">
    <citation type="journal article" date="2022" name="Res Sq">
        <title>Evolution of multicellular longitudinally dividing oral cavity symbionts (Neisseriaceae).</title>
        <authorList>
            <person name="Nyongesa S."/>
            <person name="Weber P."/>
            <person name="Bernet E."/>
            <person name="Pullido F."/>
            <person name="Nieckarz M."/>
            <person name="Delaby M."/>
            <person name="Nieves C."/>
            <person name="Viehboeck T."/>
            <person name="Krause N."/>
            <person name="Rivera-Millot A."/>
            <person name="Nakamura A."/>
            <person name="Vischer N."/>
            <person name="VanNieuwenhze M."/>
            <person name="Brun Y."/>
            <person name="Cava F."/>
            <person name="Bulgheresi S."/>
            <person name="Veyrier F."/>
        </authorList>
    </citation>
    <scope>NUCLEOTIDE SEQUENCE</scope>
    <source>
        <strain evidence="5">SAG 1488-6</strain>
    </source>
</reference>
<sequence>MNNNLMMLVLVCCIGLVSACSSEKASNETTTVIKQLSAADVVQIQPQNFEQTIAFTGSLRPLQEAIVSAESGGTVAKMLVAEGDEVQKGQVVAVMDNQAVSQNVQSLQAQVDNSRANLALSNTKLKQQQVLFEKGFVSKLALEQAQNEYQVALGNHKVQQAELAKMNKNQADASVKAPITGVVYEKLVNAGELLPAGGQILKLAQVSVLEIAATVSSEQVAFVRVGQEVSFSVAVGAPSHTGRIVRINPVADAATRQFTVFIHVNNPEGVLKVGQFAQGKVVLQSLDNALVIPQLAVRNLEQAPFVYVVENGVLAQKNIKIVLQDTTSGLLAIDGLSAGANVLRTELLGVKVGDAVALPKAGK</sequence>
<dbReference type="InterPro" id="IPR058647">
    <property type="entry name" value="BSH_CzcB-like"/>
</dbReference>
<dbReference type="PANTHER" id="PTHR30469">
    <property type="entry name" value="MULTIDRUG RESISTANCE PROTEIN MDTA"/>
    <property type="match status" value="1"/>
</dbReference>
<keyword evidence="2" id="KW-0732">Signal</keyword>
<dbReference type="InterPro" id="IPR006143">
    <property type="entry name" value="RND_pump_MFP"/>
</dbReference>
<dbReference type="InterPro" id="IPR058792">
    <property type="entry name" value="Beta-barrel_RND_2"/>
</dbReference>